<dbReference type="Gene3D" id="2.30.40.10">
    <property type="entry name" value="Urease, subunit C, domain 1"/>
    <property type="match status" value="1"/>
</dbReference>
<dbReference type="Gene3D" id="1.20.58.520">
    <property type="entry name" value="Amidohydrolase"/>
    <property type="match status" value="1"/>
</dbReference>
<feature type="domain" description="Amidohydrolase-related" evidence="1">
    <location>
        <begin position="73"/>
        <end position="399"/>
    </location>
</feature>
<keyword evidence="2" id="KW-0378">Hydrolase</keyword>
<accession>A0A3M2LYH2</accession>
<dbReference type="SUPFAM" id="SSF51338">
    <property type="entry name" value="Composite domain of metallo-dependent hydrolases"/>
    <property type="match status" value="1"/>
</dbReference>
<keyword evidence="3" id="KW-1185">Reference proteome</keyword>
<gene>
    <name evidence="2" type="ORF">EBO15_21050</name>
</gene>
<name>A0A3M2LYH2_9ACTN</name>
<evidence type="ECO:0000313" key="3">
    <source>
        <dbReference type="Proteomes" id="UP000282674"/>
    </source>
</evidence>
<protein>
    <submittedName>
        <fullName evidence="2">Hydrolase</fullName>
    </submittedName>
</protein>
<dbReference type="Proteomes" id="UP000282674">
    <property type="component" value="Unassembled WGS sequence"/>
</dbReference>
<reference evidence="2 3" key="1">
    <citation type="submission" date="2018-10" db="EMBL/GenBank/DDBJ databases">
        <title>Isolation from soil.</title>
        <authorList>
            <person name="Hu J."/>
        </authorList>
    </citation>
    <scope>NUCLEOTIDE SEQUENCE [LARGE SCALE GENOMIC DNA]</scope>
    <source>
        <strain evidence="2 3">NEAU-Ht49</strain>
    </source>
</reference>
<sequence>MSVTPPGAPTPHAPPAAAETVVYRGGALVDGTGAPARPGTSVVVSGERITEVGPDASVSAPAGARVVDLAGRFVLPGLIDTHQHLATPPDRPLAEATLRRDLRGGVTAIRIMADDLRQIADVARAARVGEIAAPDVRYAALTAGPSFFDDPRTAQVSQGETPGAVPWMQAIAPDTDLRLAVALARGTHATAIKIYADLPGETVAALTAEAHRQGLRVWAHAAVFPATPAEVVRAGVDAVSHVTMLAFQEPSRPLTTYADKPPIDHARFMDGAHPAVAALFAHMRARGTVLDATGSMWNPESPSGELAAVLTAQAHRAGVEVSTGTDSDPDPERDHPPVLDEVAFLVERCGFTPLEAIRSATLVGARALAAEHEMGTVEPGKLANLLVLADDPLRDIHNLCTAELVVKRGHAHALNTRLA</sequence>
<dbReference type="SUPFAM" id="SSF51556">
    <property type="entry name" value="Metallo-dependent hydrolases"/>
    <property type="match status" value="1"/>
</dbReference>
<dbReference type="PANTHER" id="PTHR43135:SF3">
    <property type="entry name" value="ALPHA-D-RIBOSE 1-METHYLPHOSPHONATE 5-TRIPHOSPHATE DIPHOSPHATASE"/>
    <property type="match status" value="1"/>
</dbReference>
<evidence type="ECO:0000259" key="1">
    <source>
        <dbReference type="Pfam" id="PF01979"/>
    </source>
</evidence>
<comment type="caution">
    <text evidence="2">The sequence shown here is derived from an EMBL/GenBank/DDBJ whole genome shotgun (WGS) entry which is preliminary data.</text>
</comment>
<evidence type="ECO:0000313" key="2">
    <source>
        <dbReference type="EMBL" id="RMI41970.1"/>
    </source>
</evidence>
<dbReference type="PANTHER" id="PTHR43135">
    <property type="entry name" value="ALPHA-D-RIBOSE 1-METHYLPHOSPHONATE 5-TRIPHOSPHATE DIPHOSPHATASE"/>
    <property type="match status" value="1"/>
</dbReference>
<dbReference type="OrthoDB" id="3514520at2"/>
<dbReference type="AlphaFoldDB" id="A0A3M2LYH2"/>
<dbReference type="InterPro" id="IPR006680">
    <property type="entry name" value="Amidohydro-rel"/>
</dbReference>
<dbReference type="RefSeq" id="WP_122196136.1">
    <property type="nucleotide sequence ID" value="NZ_JBHSKC010000002.1"/>
</dbReference>
<dbReference type="InterPro" id="IPR051781">
    <property type="entry name" value="Metallo-dep_Hydrolase"/>
</dbReference>
<dbReference type="Gene3D" id="3.40.50.10910">
    <property type="entry name" value="Amidohydrolase"/>
    <property type="match status" value="1"/>
</dbReference>
<dbReference type="Pfam" id="PF01979">
    <property type="entry name" value="Amidohydro_1"/>
    <property type="match status" value="1"/>
</dbReference>
<dbReference type="InterPro" id="IPR011059">
    <property type="entry name" value="Metal-dep_hydrolase_composite"/>
</dbReference>
<dbReference type="InterPro" id="IPR032466">
    <property type="entry name" value="Metal_Hydrolase"/>
</dbReference>
<dbReference type="EMBL" id="RFFG01000037">
    <property type="protein sequence ID" value="RMI41970.1"/>
    <property type="molecule type" value="Genomic_DNA"/>
</dbReference>
<dbReference type="Gene3D" id="3.30.110.90">
    <property type="entry name" value="Amidohydrolase"/>
    <property type="match status" value="1"/>
</dbReference>
<dbReference type="GO" id="GO:0016810">
    <property type="term" value="F:hydrolase activity, acting on carbon-nitrogen (but not peptide) bonds"/>
    <property type="evidence" value="ECO:0007669"/>
    <property type="project" value="InterPro"/>
</dbReference>
<proteinExistence type="predicted"/>
<organism evidence="2 3">
    <name type="scientific">Actinomadura harenae</name>
    <dbReference type="NCBI Taxonomy" id="2483351"/>
    <lineage>
        <taxon>Bacteria</taxon>
        <taxon>Bacillati</taxon>
        <taxon>Actinomycetota</taxon>
        <taxon>Actinomycetes</taxon>
        <taxon>Streptosporangiales</taxon>
        <taxon>Thermomonosporaceae</taxon>
        <taxon>Actinomadura</taxon>
    </lineage>
</organism>